<evidence type="ECO:0000313" key="1">
    <source>
        <dbReference type="EMBL" id="KAL3510023.1"/>
    </source>
</evidence>
<dbReference type="EMBL" id="JBJUIK010000012">
    <property type="protein sequence ID" value="KAL3510023.1"/>
    <property type="molecule type" value="Genomic_DNA"/>
</dbReference>
<evidence type="ECO:0008006" key="3">
    <source>
        <dbReference type="Google" id="ProtNLM"/>
    </source>
</evidence>
<keyword evidence="2" id="KW-1185">Reference proteome</keyword>
<dbReference type="Proteomes" id="UP001630127">
    <property type="component" value="Unassembled WGS sequence"/>
</dbReference>
<proteinExistence type="predicted"/>
<accession>A0ABD2YST6</accession>
<dbReference type="AlphaFoldDB" id="A0ABD2YST6"/>
<sequence>MERHFAKLFWGNDGDNHRRHWVSWSTICLPIEQNGLAIRSLWDISHELAMKLWWRFREGHSLWSQFLLSTYLKGEEHPVLAKSHGSMSTSWRHMVQVEDESEEHIFCKIRCGLASFGLMTGWVIVPCTKW</sequence>
<name>A0ABD2YST6_9GENT</name>
<protein>
    <recommendedName>
        <fullName evidence="3">Reverse transcriptase zinc-binding domain-containing protein</fullName>
    </recommendedName>
</protein>
<evidence type="ECO:0000313" key="2">
    <source>
        <dbReference type="Proteomes" id="UP001630127"/>
    </source>
</evidence>
<reference evidence="1 2" key="1">
    <citation type="submission" date="2024-11" db="EMBL/GenBank/DDBJ databases">
        <title>A near-complete genome assembly of Cinchona calisaya.</title>
        <authorList>
            <person name="Lian D.C."/>
            <person name="Zhao X.W."/>
            <person name="Wei L."/>
        </authorList>
    </citation>
    <scope>NUCLEOTIDE SEQUENCE [LARGE SCALE GENOMIC DNA]</scope>
    <source>
        <tissue evidence="1">Nenye</tissue>
    </source>
</reference>
<comment type="caution">
    <text evidence="1">The sequence shown here is derived from an EMBL/GenBank/DDBJ whole genome shotgun (WGS) entry which is preliminary data.</text>
</comment>
<organism evidence="1 2">
    <name type="scientific">Cinchona calisaya</name>
    <dbReference type="NCBI Taxonomy" id="153742"/>
    <lineage>
        <taxon>Eukaryota</taxon>
        <taxon>Viridiplantae</taxon>
        <taxon>Streptophyta</taxon>
        <taxon>Embryophyta</taxon>
        <taxon>Tracheophyta</taxon>
        <taxon>Spermatophyta</taxon>
        <taxon>Magnoliopsida</taxon>
        <taxon>eudicotyledons</taxon>
        <taxon>Gunneridae</taxon>
        <taxon>Pentapetalae</taxon>
        <taxon>asterids</taxon>
        <taxon>lamiids</taxon>
        <taxon>Gentianales</taxon>
        <taxon>Rubiaceae</taxon>
        <taxon>Cinchonoideae</taxon>
        <taxon>Cinchoneae</taxon>
        <taxon>Cinchona</taxon>
    </lineage>
</organism>
<gene>
    <name evidence="1" type="ORF">ACH5RR_029424</name>
</gene>